<evidence type="ECO:0000256" key="4">
    <source>
        <dbReference type="ARBA" id="ARBA00022980"/>
    </source>
</evidence>
<dbReference type="GO" id="GO:0003735">
    <property type="term" value="F:structural constituent of ribosome"/>
    <property type="evidence" value="ECO:0007669"/>
    <property type="project" value="UniProtKB-UniRule"/>
</dbReference>
<dbReference type="GO" id="GO:0006412">
    <property type="term" value="P:translation"/>
    <property type="evidence" value="ECO:0007669"/>
    <property type="project" value="UniProtKB-UniRule"/>
</dbReference>
<dbReference type="Gene3D" id="3.30.1430.10">
    <property type="match status" value="1"/>
</dbReference>
<dbReference type="InterPro" id="IPR045077">
    <property type="entry name" value="L3_arc_euk"/>
</dbReference>
<accession>A0A1L2JMC2</accession>
<evidence type="ECO:0000256" key="2">
    <source>
        <dbReference type="ARBA" id="ARBA00022730"/>
    </source>
</evidence>
<dbReference type="GO" id="GO:0022625">
    <property type="term" value="C:cytosolic large ribosomal subunit"/>
    <property type="evidence" value="ECO:0007669"/>
    <property type="project" value="UniProtKB-UniRule"/>
</dbReference>
<organism evidence="8">
    <name type="scientific">uncultured korarchaeote</name>
    <dbReference type="NCBI Taxonomy" id="161241"/>
    <lineage>
        <taxon>Archaea</taxon>
        <taxon>Thermoproteota</taxon>
        <taxon>environmental samples</taxon>
    </lineage>
</organism>
<proteinExistence type="inferred from homology"/>
<dbReference type="Pfam" id="PF00297">
    <property type="entry name" value="Ribosomal_L3"/>
    <property type="match status" value="1"/>
</dbReference>
<keyword evidence="4 8" id="KW-0689">Ribosomal protein</keyword>
<comment type="similarity">
    <text evidence="1">Belongs to the universal ribosomal protein uL3 family.</text>
</comment>
<dbReference type="InterPro" id="IPR009000">
    <property type="entry name" value="Transl_B-barrel_sf"/>
</dbReference>
<dbReference type="InterPro" id="IPR019928">
    <property type="entry name" value="Ribosomal_uL3_arc"/>
</dbReference>
<dbReference type="AlphaFoldDB" id="A0A1L2JMC2"/>
<evidence type="ECO:0000256" key="7">
    <source>
        <dbReference type="NCBIfam" id="TIGR03626"/>
    </source>
</evidence>
<keyword evidence="3" id="KW-0694">RNA-binding</keyword>
<sequence>MAFRPRKRASAEVARFRSYPSIDKPIMLGAFPGYKCGMIHVMMVDDHPNRPTYQQEIFMPCTVVEAPEITVFGITLYIETPYGLKPVTTIYKIPAMDKKEAKSRMDLSRAIQIPKAPVKDGWITNLDERMKIVDKNIDRIAEVRLLVHTNPRSAAVPKKKPEILEIPILGSVAPKEKLKFALNKLGSNISPLDVFEPGMFVDVTAVTKGKGFQSAVKRFGVKLLPHKAGKKRRGVASMGSRHPPYVRWTVPQPGQMGYHKRTEYNKRILKLGANPAEVNPKSGFKSYGLVRTNYILLSGSIPGPPKRFVLLRPAIRPPKWWIKLKGAGSKSGDDKKAGIVAPKITFISSQTAEIISKGSAVEKAKVK</sequence>
<evidence type="ECO:0000256" key="1">
    <source>
        <dbReference type="ARBA" id="ARBA00006540"/>
    </source>
</evidence>
<evidence type="ECO:0000256" key="6">
    <source>
        <dbReference type="ARBA" id="ARBA00035457"/>
    </source>
</evidence>
<dbReference type="InterPro" id="IPR000597">
    <property type="entry name" value="Ribosomal_uL3"/>
</dbReference>
<dbReference type="EMBL" id="KX765067">
    <property type="protein sequence ID" value="AOZ56153.1"/>
    <property type="molecule type" value="Genomic_DNA"/>
</dbReference>
<reference evidence="8" key="1">
    <citation type="journal article" date="2017" name="Nature">
        <title>Metagenomic exploration of ASGARD archaea illuminates the origin of cellular complexity in eukaryotes.</title>
        <authorList>
            <person name="Zaremba-Niedzwiedzka K."/>
            <person name="Caceres E.F."/>
            <person name="Saw J.H.W."/>
            <person name="Backstrom D."/>
            <person name="Juzokaite L."/>
            <person name="Vancaester E."/>
            <person name="Seitz K.W."/>
            <person name="Anantharaman K."/>
            <person name="Starnawski P."/>
            <person name="Kjeldsen K.U."/>
            <person name="Stott M.B."/>
            <person name="Nunoura T."/>
            <person name="Banfield J.F."/>
            <person name="Schramm A."/>
            <person name="Baker B.J."/>
            <person name="Spang A."/>
            <person name="Ettema T.J.G."/>
        </authorList>
    </citation>
    <scope>NUCLEOTIDE SEQUENCE</scope>
    <source>
        <strain evidence="8">TIV_1</strain>
    </source>
</reference>
<keyword evidence="5" id="KW-0687">Ribonucleoprotein</keyword>
<dbReference type="Gene3D" id="2.40.30.10">
    <property type="entry name" value="Translation factors"/>
    <property type="match status" value="1"/>
</dbReference>
<dbReference type="InterPro" id="IPR044892">
    <property type="entry name" value="Ribosomal_L3_dom_3_arc_sf"/>
</dbReference>
<dbReference type="GO" id="GO:0019843">
    <property type="term" value="F:rRNA binding"/>
    <property type="evidence" value="ECO:0007669"/>
    <property type="project" value="UniProtKB-KW"/>
</dbReference>
<evidence type="ECO:0000256" key="5">
    <source>
        <dbReference type="ARBA" id="ARBA00023274"/>
    </source>
</evidence>
<protein>
    <recommendedName>
        <fullName evidence="6 7">50S ribosomal protein L3</fullName>
    </recommendedName>
</protein>
<name>A0A1L2JMC2_9CREN</name>
<evidence type="ECO:0000256" key="3">
    <source>
        <dbReference type="ARBA" id="ARBA00022884"/>
    </source>
</evidence>
<dbReference type="SUPFAM" id="SSF50447">
    <property type="entry name" value="Translation proteins"/>
    <property type="match status" value="1"/>
</dbReference>
<dbReference type="NCBIfam" id="NF003261">
    <property type="entry name" value="PRK04231.1"/>
    <property type="match status" value="1"/>
</dbReference>
<keyword evidence="2" id="KW-0699">rRNA-binding</keyword>
<evidence type="ECO:0000313" key="8">
    <source>
        <dbReference type="EMBL" id="AOZ56153.1"/>
    </source>
</evidence>
<dbReference type="NCBIfam" id="TIGR03626">
    <property type="entry name" value="L3_arch"/>
    <property type="match status" value="1"/>
</dbReference>
<dbReference type="Gene3D" id="4.10.960.10">
    <property type="entry name" value="Ribosomal protein L3, domain 3"/>
    <property type="match status" value="1"/>
</dbReference>
<dbReference type="PANTHER" id="PTHR11363">
    <property type="entry name" value="60S RIBOSOMAL PROTEIN L3-RELATED"/>
    <property type="match status" value="1"/>
</dbReference>
<dbReference type="PANTHER" id="PTHR11363:SF5">
    <property type="entry name" value="LARGE RIBOSOMAL SUBUNIT PROTEIN UL3"/>
    <property type="match status" value="1"/>
</dbReference>